<keyword evidence="2" id="KW-0804">Transcription</keyword>
<evidence type="ECO:0000256" key="1">
    <source>
        <dbReference type="ARBA" id="ARBA00023015"/>
    </source>
</evidence>
<protein>
    <submittedName>
        <fullName evidence="4">ArdK family transcriptional regulator</fullName>
    </submittedName>
</protein>
<comment type="caution">
    <text evidence="4">The sequence shown here is derived from an EMBL/GenBank/DDBJ whole genome shotgun (WGS) entry which is preliminary data.</text>
</comment>
<dbReference type="Proteomes" id="UP000426772">
    <property type="component" value="Unassembled WGS sequence"/>
</dbReference>
<dbReference type="EMBL" id="RCNL01000015">
    <property type="protein sequence ID" value="TXL74557.1"/>
    <property type="molecule type" value="Genomic_DNA"/>
</dbReference>
<dbReference type="GeneID" id="93531231"/>
<evidence type="ECO:0000259" key="3">
    <source>
        <dbReference type="Pfam" id="PF16509"/>
    </source>
</evidence>
<accession>A0ABY3L9N2</accession>
<evidence type="ECO:0000313" key="4">
    <source>
        <dbReference type="EMBL" id="TXL74557.1"/>
    </source>
</evidence>
<feature type="domain" description="TrfB transcriptional repressor protein" evidence="3">
    <location>
        <begin position="7"/>
        <end position="92"/>
    </location>
</feature>
<reference evidence="4 5" key="1">
    <citation type="submission" date="2018-10" db="EMBL/GenBank/DDBJ databases">
        <title>Draft genome sequence of Pantoea vagans isolated from corpses of the sugarcane aphid Melanaphis sacchari Zehntner.</title>
        <authorList>
            <person name="Toledo E."/>
            <person name="Pena G."/>
            <person name="Lozano L."/>
        </authorList>
    </citation>
    <scope>NUCLEOTIDE SEQUENCE [LARGE SCALE GENOMIC DNA]</scope>
    <source>
        <strain evidence="4 5">ET-90</strain>
    </source>
</reference>
<keyword evidence="5" id="KW-1185">Reference proteome</keyword>
<keyword evidence="1" id="KW-0805">Transcription regulation</keyword>
<evidence type="ECO:0000256" key="2">
    <source>
        <dbReference type="ARBA" id="ARBA00023163"/>
    </source>
</evidence>
<dbReference type="InterPro" id="IPR053721">
    <property type="entry name" value="Fimbrial_Adhesin_Reg"/>
</dbReference>
<evidence type="ECO:0000313" key="5">
    <source>
        <dbReference type="Proteomes" id="UP000426772"/>
    </source>
</evidence>
<dbReference type="Gene3D" id="1.10.10.2690">
    <property type="match status" value="1"/>
</dbReference>
<organism evidence="4 5">
    <name type="scientific">Pantoea vagans</name>
    <dbReference type="NCBI Taxonomy" id="470934"/>
    <lineage>
        <taxon>Bacteria</taxon>
        <taxon>Pseudomonadati</taxon>
        <taxon>Pseudomonadota</taxon>
        <taxon>Gammaproteobacteria</taxon>
        <taxon>Enterobacterales</taxon>
        <taxon>Erwiniaceae</taxon>
        <taxon>Pantoea</taxon>
    </lineage>
</organism>
<dbReference type="Pfam" id="PF16509">
    <property type="entry name" value="KORA"/>
    <property type="match status" value="1"/>
</dbReference>
<dbReference type="RefSeq" id="WP_140034305.1">
    <property type="nucleotide sequence ID" value="NZ_DALZAK010000015.1"/>
</dbReference>
<gene>
    <name evidence="4" type="ORF">D9O29_22640</name>
</gene>
<dbReference type="InterPro" id="IPR032428">
    <property type="entry name" value="TrfB"/>
</dbReference>
<sequence>MAQKKQMTQQEWDRLVPAMATYAHITTEIGYAVLVEGERQTDVAVRVGRTKQNVANAVKRIWELYQQVTTDDGENLELVSVWLPKPEADKVRTIAAKFSINGDKVKS</sequence>
<name>A0ABY3L9N2_9GAMM</name>
<proteinExistence type="predicted"/>